<dbReference type="InterPro" id="IPR023203">
    <property type="entry name" value="TTHA0068_sf"/>
</dbReference>
<dbReference type="Proteomes" id="UP000315252">
    <property type="component" value="Unassembled WGS sequence"/>
</dbReference>
<keyword evidence="2" id="KW-1185">Reference proteome</keyword>
<dbReference type="RefSeq" id="WP_142896719.1">
    <property type="nucleotide sequence ID" value="NZ_ML660055.1"/>
</dbReference>
<sequence>MTALQATSPLPTLPGDVVALPARPHHPGTGSVADMALLEEVKQACPERTDPGKWRQNRTYRYGWSLFEAGFYWEAHEVWEPVWLACRPNSLEKSFLRAAIQLTNACLKDAMGKTNAARRLFDEVEGLVSELKTALGAENTSYMGVDMTRFARRES</sequence>
<dbReference type="AlphaFoldDB" id="A0A545TQP0"/>
<evidence type="ECO:0000313" key="2">
    <source>
        <dbReference type="Proteomes" id="UP000315252"/>
    </source>
</evidence>
<dbReference type="InterPro" id="IPR005500">
    <property type="entry name" value="DUF309"/>
</dbReference>
<dbReference type="Gene3D" id="1.10.3450.10">
    <property type="entry name" value="TTHA0068-like"/>
    <property type="match status" value="1"/>
</dbReference>
<gene>
    <name evidence="1" type="ORF">FKG95_12485</name>
</gene>
<dbReference type="EMBL" id="VHSH01000004">
    <property type="protein sequence ID" value="TQV79542.1"/>
    <property type="molecule type" value="Genomic_DNA"/>
</dbReference>
<dbReference type="Pfam" id="PF03745">
    <property type="entry name" value="DUF309"/>
    <property type="match status" value="1"/>
</dbReference>
<protein>
    <submittedName>
        <fullName evidence="1">DUF309 domain-containing protein</fullName>
    </submittedName>
</protein>
<dbReference type="SUPFAM" id="SSF140663">
    <property type="entry name" value="TTHA0068-like"/>
    <property type="match status" value="1"/>
</dbReference>
<proteinExistence type="predicted"/>
<name>A0A545TQP0_9PROT</name>
<reference evidence="1 2" key="1">
    <citation type="submission" date="2019-06" db="EMBL/GenBank/DDBJ databases">
        <title>Whole genome sequence for Rhodospirillaceae sp. R148.</title>
        <authorList>
            <person name="Wang G."/>
        </authorList>
    </citation>
    <scope>NUCLEOTIDE SEQUENCE [LARGE SCALE GENOMIC DNA]</scope>
    <source>
        <strain evidence="1 2">R148</strain>
    </source>
</reference>
<comment type="caution">
    <text evidence="1">The sequence shown here is derived from an EMBL/GenBank/DDBJ whole genome shotgun (WGS) entry which is preliminary data.</text>
</comment>
<accession>A0A545TQP0</accession>
<dbReference type="OrthoDB" id="9799942at2"/>
<organism evidence="1 2">
    <name type="scientific">Denitrobaculum tricleocarpae</name>
    <dbReference type="NCBI Taxonomy" id="2591009"/>
    <lineage>
        <taxon>Bacteria</taxon>
        <taxon>Pseudomonadati</taxon>
        <taxon>Pseudomonadota</taxon>
        <taxon>Alphaproteobacteria</taxon>
        <taxon>Rhodospirillales</taxon>
        <taxon>Rhodospirillaceae</taxon>
        <taxon>Denitrobaculum</taxon>
    </lineage>
</organism>
<evidence type="ECO:0000313" key="1">
    <source>
        <dbReference type="EMBL" id="TQV79542.1"/>
    </source>
</evidence>